<dbReference type="EMBL" id="AZEY01000034">
    <property type="protein sequence ID" value="KRL67123.1"/>
    <property type="molecule type" value="Genomic_DNA"/>
</dbReference>
<evidence type="ECO:0000313" key="1">
    <source>
        <dbReference type="EMBL" id="KRL67123.1"/>
    </source>
</evidence>
<dbReference type="AlphaFoldDB" id="A0A0R1SLX5"/>
<dbReference type="STRING" id="1423739.FC85_GL002718"/>
<sequence length="126" mass="13640">MVKVENRTQFNRVINGVMIKRGLNNLLQKEVNKVKKALADPLIKPLVADGQLIVEDVSQIAKDTPATSATTYAPIETPDVANMNVADATNAIRTISDESVLEALLKSETTSANRKGVVDVIKAKLK</sequence>
<organism evidence="1 2">
    <name type="scientific">Lentilactobacillus diolivorans DSM 14421</name>
    <dbReference type="NCBI Taxonomy" id="1423739"/>
    <lineage>
        <taxon>Bacteria</taxon>
        <taxon>Bacillati</taxon>
        <taxon>Bacillota</taxon>
        <taxon>Bacilli</taxon>
        <taxon>Lactobacillales</taxon>
        <taxon>Lactobacillaceae</taxon>
        <taxon>Lentilactobacillus</taxon>
    </lineage>
</organism>
<accession>A0A0R1SLX5</accession>
<reference evidence="1 2" key="1">
    <citation type="journal article" date="2015" name="Genome Announc.">
        <title>Expanding the biotechnology potential of lactobacilli through comparative genomics of 213 strains and associated genera.</title>
        <authorList>
            <person name="Sun Z."/>
            <person name="Harris H.M."/>
            <person name="McCann A."/>
            <person name="Guo C."/>
            <person name="Argimon S."/>
            <person name="Zhang W."/>
            <person name="Yang X."/>
            <person name="Jeffery I.B."/>
            <person name="Cooney J.C."/>
            <person name="Kagawa T.F."/>
            <person name="Liu W."/>
            <person name="Song Y."/>
            <person name="Salvetti E."/>
            <person name="Wrobel A."/>
            <person name="Rasinkangas P."/>
            <person name="Parkhill J."/>
            <person name="Rea M.C."/>
            <person name="O'Sullivan O."/>
            <person name="Ritari J."/>
            <person name="Douillard F.P."/>
            <person name="Paul Ross R."/>
            <person name="Yang R."/>
            <person name="Briner A.E."/>
            <person name="Felis G.E."/>
            <person name="de Vos W.M."/>
            <person name="Barrangou R."/>
            <person name="Klaenhammer T.R."/>
            <person name="Caufield P.W."/>
            <person name="Cui Y."/>
            <person name="Zhang H."/>
            <person name="O'Toole P.W."/>
        </authorList>
    </citation>
    <scope>NUCLEOTIDE SEQUENCE [LARGE SCALE GENOMIC DNA]</scope>
    <source>
        <strain evidence="1 2">DSM 14421</strain>
    </source>
</reference>
<comment type="caution">
    <text evidence="1">The sequence shown here is derived from an EMBL/GenBank/DDBJ whole genome shotgun (WGS) entry which is preliminary data.</text>
</comment>
<dbReference type="RefSeq" id="WP_057864296.1">
    <property type="nucleotide sequence ID" value="NZ_AZEY01000034.1"/>
</dbReference>
<evidence type="ECO:0000313" key="2">
    <source>
        <dbReference type="Proteomes" id="UP000052013"/>
    </source>
</evidence>
<dbReference type="PATRIC" id="fig|1423739.3.peg.2819"/>
<protein>
    <submittedName>
        <fullName evidence="1">Uncharacterized protein</fullName>
    </submittedName>
</protein>
<name>A0A0R1SLX5_9LACO</name>
<proteinExistence type="predicted"/>
<gene>
    <name evidence="1" type="ORF">FC85_GL002718</name>
</gene>
<dbReference type="Proteomes" id="UP000052013">
    <property type="component" value="Unassembled WGS sequence"/>
</dbReference>